<accession>A0ABU0NE16</accession>
<dbReference type="InterPro" id="IPR027379">
    <property type="entry name" value="CLS_N"/>
</dbReference>
<evidence type="ECO:0000256" key="13">
    <source>
        <dbReference type="SAM" id="Phobius"/>
    </source>
</evidence>
<dbReference type="SUPFAM" id="SSF56024">
    <property type="entry name" value="Phospholipase D/nuclease"/>
    <property type="match status" value="2"/>
</dbReference>
<feature type="transmembrane region" description="Helical" evidence="13">
    <location>
        <begin position="34"/>
        <end position="53"/>
    </location>
</feature>
<protein>
    <recommendedName>
        <fullName evidence="12">Cardiolipin synthase</fullName>
        <ecNumber evidence="12">2.7.8.-</ecNumber>
    </recommendedName>
</protein>
<comment type="caution">
    <text evidence="15">The sequence shown here is derived from an EMBL/GenBank/DDBJ whole genome shotgun (WGS) entry which is preliminary data.</text>
</comment>
<keyword evidence="2" id="KW-1003">Cell membrane</keyword>
<reference evidence="15" key="1">
    <citation type="submission" date="2023-07" db="EMBL/GenBank/DDBJ databases">
        <title>Genomic Encyclopedia of Type Strains, Phase IV (KMG-IV): sequencing the most valuable type-strain genomes for metagenomic binning, comparative biology and taxonomic classification.</title>
        <authorList>
            <person name="Goeker M."/>
        </authorList>
    </citation>
    <scope>NUCLEOTIDE SEQUENCE [LARGE SCALE GENOMIC DNA]</scope>
    <source>
        <strain evidence="15">DSM 22019</strain>
    </source>
</reference>
<organism evidence="15 16">
    <name type="scientific">Mycoplasma yeatsii</name>
    <dbReference type="NCBI Taxonomy" id="51365"/>
    <lineage>
        <taxon>Bacteria</taxon>
        <taxon>Bacillati</taxon>
        <taxon>Mycoplasmatota</taxon>
        <taxon>Mollicutes</taxon>
        <taxon>Mycoplasmataceae</taxon>
        <taxon>Mycoplasma</taxon>
    </lineage>
</organism>
<dbReference type="CDD" id="cd09110">
    <property type="entry name" value="PLDc_CLS_1"/>
    <property type="match status" value="1"/>
</dbReference>
<dbReference type="NCBIfam" id="TIGR04265">
    <property type="entry name" value="bac_cardiolipin"/>
    <property type="match status" value="1"/>
</dbReference>
<dbReference type="Proteomes" id="UP001236620">
    <property type="component" value="Unassembled WGS sequence"/>
</dbReference>
<evidence type="ECO:0000259" key="14">
    <source>
        <dbReference type="PROSITE" id="PS50035"/>
    </source>
</evidence>
<evidence type="ECO:0000256" key="2">
    <source>
        <dbReference type="ARBA" id="ARBA00022475"/>
    </source>
</evidence>
<feature type="domain" description="PLD phosphodiesterase" evidence="14">
    <location>
        <begin position="423"/>
        <end position="450"/>
    </location>
</feature>
<dbReference type="PANTHER" id="PTHR21248">
    <property type="entry name" value="CARDIOLIPIN SYNTHASE"/>
    <property type="match status" value="1"/>
</dbReference>
<dbReference type="GO" id="GO:0016740">
    <property type="term" value="F:transferase activity"/>
    <property type="evidence" value="ECO:0007669"/>
    <property type="project" value="UniProtKB-KW"/>
</dbReference>
<evidence type="ECO:0000256" key="12">
    <source>
        <dbReference type="NCBIfam" id="TIGR04265"/>
    </source>
</evidence>
<gene>
    <name evidence="15" type="ORF">J2Z63_000277</name>
</gene>
<evidence type="ECO:0000256" key="3">
    <source>
        <dbReference type="ARBA" id="ARBA00022516"/>
    </source>
</evidence>
<feature type="transmembrane region" description="Helical" evidence="13">
    <location>
        <begin position="65"/>
        <end position="83"/>
    </location>
</feature>
<name>A0ABU0NE16_9MOLU</name>
<comment type="subcellular location">
    <subcellularLocation>
        <location evidence="1">Cell membrane</location>
        <topology evidence="1">Multi-pass membrane protein</topology>
    </subcellularLocation>
</comment>
<dbReference type="RefSeq" id="WP_307444430.1">
    <property type="nucleotide sequence ID" value="NZ_JAUSWP010000002.1"/>
</dbReference>
<keyword evidence="10" id="KW-0594">Phospholipid biosynthesis</keyword>
<keyword evidence="3" id="KW-0444">Lipid biosynthesis</keyword>
<dbReference type="Pfam" id="PF13091">
    <property type="entry name" value="PLDc_2"/>
    <property type="match status" value="2"/>
</dbReference>
<dbReference type="PANTHER" id="PTHR21248:SF22">
    <property type="entry name" value="PHOSPHOLIPASE D"/>
    <property type="match status" value="1"/>
</dbReference>
<keyword evidence="4 15" id="KW-0808">Transferase</keyword>
<dbReference type="Pfam" id="PF13396">
    <property type="entry name" value="PLDc_N"/>
    <property type="match status" value="1"/>
</dbReference>
<dbReference type="EC" id="2.7.8.-" evidence="12"/>
<keyword evidence="9 13" id="KW-0472">Membrane</keyword>
<evidence type="ECO:0000313" key="16">
    <source>
        <dbReference type="Proteomes" id="UP001236620"/>
    </source>
</evidence>
<keyword evidence="16" id="KW-1185">Reference proteome</keyword>
<sequence>MKKPLVATLSLIFMFSLAIAILAITSVYAQWYNWISFFIFHSICCTWALVVLANKKRRFETRIRWSSFIAFVPIFGIISYIFFGRPYKYKTTKNYSIIDFKQKQTKQEQKEIESILTNQIPQFKRSFKTGQNNLNLNLYKNSDVEFLDNGNKLFLSLFKDISNAKNYILLNFYIIKEGRLLDQLTNLLIKKLKQGVRVYIIYDFVGSYDVFLKSKKKLIGHGANIVSYAKVHFPFIKWTANYRNHRKDISIDGKIGYVGGINIGDEYINLSKKFGYWNDAHIRITGSAVQGIEKIFVSDYEFYKNSKLPSILEVEKNIGKIHALKEDKNSLVRIIPSGPNHNEPIHLSVFTNLINSAQKRIWISTPYFIPPQEITSALISAANTGIDVRILIPGMSDKPFLLDETKQWTRDLYKAGVKIYSMNNVFNHSKVYLIDDEISFTGSTNLDFRALFADQQTMVLAYSKELNKQISDKFKWDFDHSFEFDFTPNDEINWFRKIIVKILNIIQPLL</sequence>
<keyword evidence="5 13" id="KW-0812">Transmembrane</keyword>
<feature type="transmembrane region" description="Helical" evidence="13">
    <location>
        <begin position="7"/>
        <end position="28"/>
    </location>
</feature>
<evidence type="ECO:0000256" key="9">
    <source>
        <dbReference type="ARBA" id="ARBA00023136"/>
    </source>
</evidence>
<keyword evidence="8" id="KW-0443">Lipid metabolism</keyword>
<dbReference type="Gene3D" id="3.30.870.10">
    <property type="entry name" value="Endonuclease Chain A"/>
    <property type="match status" value="2"/>
</dbReference>
<dbReference type="EMBL" id="JAUSWP010000002">
    <property type="protein sequence ID" value="MDQ0567634.1"/>
    <property type="molecule type" value="Genomic_DNA"/>
</dbReference>
<proteinExistence type="predicted"/>
<evidence type="ECO:0000313" key="15">
    <source>
        <dbReference type="EMBL" id="MDQ0567634.1"/>
    </source>
</evidence>
<evidence type="ECO:0000256" key="1">
    <source>
        <dbReference type="ARBA" id="ARBA00004651"/>
    </source>
</evidence>
<keyword evidence="11" id="KW-1208">Phospholipid metabolism</keyword>
<evidence type="ECO:0000256" key="8">
    <source>
        <dbReference type="ARBA" id="ARBA00023098"/>
    </source>
</evidence>
<keyword evidence="6" id="KW-0677">Repeat</keyword>
<evidence type="ECO:0000256" key="10">
    <source>
        <dbReference type="ARBA" id="ARBA00023209"/>
    </source>
</evidence>
<dbReference type="PROSITE" id="PS50035">
    <property type="entry name" value="PLD"/>
    <property type="match status" value="2"/>
</dbReference>
<keyword evidence="7 13" id="KW-1133">Transmembrane helix</keyword>
<evidence type="ECO:0000256" key="11">
    <source>
        <dbReference type="ARBA" id="ARBA00023264"/>
    </source>
</evidence>
<evidence type="ECO:0000256" key="5">
    <source>
        <dbReference type="ARBA" id="ARBA00022692"/>
    </source>
</evidence>
<evidence type="ECO:0000256" key="7">
    <source>
        <dbReference type="ARBA" id="ARBA00022989"/>
    </source>
</evidence>
<evidence type="ECO:0000256" key="6">
    <source>
        <dbReference type="ARBA" id="ARBA00022737"/>
    </source>
</evidence>
<evidence type="ECO:0000256" key="4">
    <source>
        <dbReference type="ARBA" id="ARBA00022679"/>
    </source>
</evidence>
<dbReference type="CDD" id="cd09112">
    <property type="entry name" value="PLDc_CLS_2"/>
    <property type="match status" value="1"/>
</dbReference>
<feature type="domain" description="PLD phosphodiesterase" evidence="14">
    <location>
        <begin position="240"/>
        <end position="267"/>
    </location>
</feature>
<dbReference type="InterPro" id="IPR025202">
    <property type="entry name" value="PLD-like_dom"/>
</dbReference>
<dbReference type="SMART" id="SM00155">
    <property type="entry name" value="PLDc"/>
    <property type="match status" value="2"/>
</dbReference>
<dbReference type="InterPro" id="IPR022924">
    <property type="entry name" value="Cardiolipin_synthase"/>
</dbReference>
<dbReference type="InterPro" id="IPR001736">
    <property type="entry name" value="PLipase_D/transphosphatidylase"/>
</dbReference>